<comment type="similarity">
    <text evidence="2">Belongs to the acetate uptake transporter (AceTr) (TC 2.A.96) family.</text>
</comment>
<evidence type="ECO:0000256" key="3">
    <source>
        <dbReference type="ARBA" id="ARBA00022692"/>
    </source>
</evidence>
<accession>A0ABP0ZHJ1</accession>
<evidence type="ECO:0000256" key="1">
    <source>
        <dbReference type="ARBA" id="ARBA00004141"/>
    </source>
</evidence>
<keyword evidence="3 6" id="KW-0812">Transmembrane</keyword>
<proteinExistence type="inferred from homology"/>
<feature type="transmembrane region" description="Helical" evidence="6">
    <location>
        <begin position="160"/>
        <end position="181"/>
    </location>
</feature>
<dbReference type="NCBIfam" id="NF038013">
    <property type="entry name" value="AceTr_1"/>
    <property type="match status" value="1"/>
</dbReference>
<dbReference type="EMBL" id="OZ022405">
    <property type="protein sequence ID" value="CAK9435889.1"/>
    <property type="molecule type" value="Genomic_DNA"/>
</dbReference>
<dbReference type="RefSeq" id="XP_066827463.1">
    <property type="nucleotide sequence ID" value="XM_066975561.1"/>
</dbReference>
<dbReference type="GeneID" id="92205721"/>
<evidence type="ECO:0000313" key="8">
    <source>
        <dbReference type="Proteomes" id="UP001497383"/>
    </source>
</evidence>
<reference evidence="7 8" key="1">
    <citation type="submission" date="2024-03" db="EMBL/GenBank/DDBJ databases">
        <authorList>
            <person name="Brejova B."/>
        </authorList>
    </citation>
    <scope>NUCLEOTIDE SEQUENCE [LARGE SCALE GENOMIC DNA]</scope>
    <source>
        <strain evidence="7 8">CBS 14171</strain>
    </source>
</reference>
<dbReference type="Proteomes" id="UP001497383">
    <property type="component" value="Chromosome 1"/>
</dbReference>
<protein>
    <submittedName>
        <fullName evidence="7">Uncharacterized protein</fullName>
    </submittedName>
</protein>
<feature type="transmembrane region" description="Helical" evidence="6">
    <location>
        <begin position="98"/>
        <end position="121"/>
    </location>
</feature>
<feature type="transmembrane region" description="Helical" evidence="6">
    <location>
        <begin position="71"/>
        <end position="92"/>
    </location>
</feature>
<evidence type="ECO:0000256" key="2">
    <source>
        <dbReference type="ARBA" id="ARBA00005587"/>
    </source>
</evidence>
<dbReference type="PANTHER" id="PTHR31123">
    <property type="entry name" value="ACCUMULATION OF DYADS PROTEIN 2-RELATED"/>
    <property type="match status" value="1"/>
</dbReference>
<keyword evidence="8" id="KW-1185">Reference proteome</keyword>
<dbReference type="PANTHER" id="PTHR31123:SF1">
    <property type="entry name" value="ACCUMULATION OF DYADS PROTEIN 2-RELATED"/>
    <property type="match status" value="1"/>
</dbReference>
<dbReference type="Pfam" id="PF01184">
    <property type="entry name" value="Gpr1_Fun34_YaaH"/>
    <property type="match status" value="1"/>
</dbReference>
<evidence type="ECO:0000256" key="5">
    <source>
        <dbReference type="ARBA" id="ARBA00023136"/>
    </source>
</evidence>
<feature type="transmembrane region" description="Helical" evidence="6">
    <location>
        <begin position="133"/>
        <end position="154"/>
    </location>
</feature>
<name>A0ABP0ZHJ1_9ASCO</name>
<keyword evidence="4 6" id="KW-1133">Transmembrane helix</keyword>
<organism evidence="7 8">
    <name type="scientific">Lodderomyces beijingensis</name>
    <dbReference type="NCBI Taxonomy" id="1775926"/>
    <lineage>
        <taxon>Eukaryota</taxon>
        <taxon>Fungi</taxon>
        <taxon>Dikarya</taxon>
        <taxon>Ascomycota</taxon>
        <taxon>Saccharomycotina</taxon>
        <taxon>Pichiomycetes</taxon>
        <taxon>Debaryomycetaceae</taxon>
        <taxon>Candida/Lodderomyces clade</taxon>
        <taxon>Lodderomyces</taxon>
    </lineage>
</organism>
<evidence type="ECO:0000256" key="4">
    <source>
        <dbReference type="ARBA" id="ARBA00022989"/>
    </source>
</evidence>
<comment type="subcellular location">
    <subcellularLocation>
        <location evidence="1">Membrane</location>
        <topology evidence="1">Multi-pass membrane protein</topology>
    </subcellularLocation>
</comment>
<feature type="transmembrane region" description="Helical" evidence="6">
    <location>
        <begin position="218"/>
        <end position="237"/>
    </location>
</feature>
<evidence type="ECO:0000313" key="7">
    <source>
        <dbReference type="EMBL" id="CAK9435889.1"/>
    </source>
</evidence>
<dbReference type="InterPro" id="IPR000791">
    <property type="entry name" value="Gpr1/Fun34/SatP-like"/>
</dbReference>
<feature type="transmembrane region" description="Helical" evidence="6">
    <location>
        <begin position="188"/>
        <end position="206"/>
    </location>
</feature>
<gene>
    <name evidence="7" type="ORF">LODBEIA_P05250</name>
</gene>
<evidence type="ECO:0000256" key="6">
    <source>
        <dbReference type="SAM" id="Phobius"/>
    </source>
</evidence>
<keyword evidence="5 6" id="KW-0472">Membrane</keyword>
<sequence>MVDTASAHSNGYSEESSIQKVQVASDSRDYVIFGNLKIYRHELQAALMDSIVVQQPYTPSARSKFANPGPLGLCAFGISTLVLCLINAGAYGMRIPNAAVGLACFFGGAIQLFAGVWEFFVGNTFGFTALTSYGAFWLAWAAIQIPSFGIKAAYTGESEQYATAAGFFLTGWAIFTFMLTLLTFKSSVAFCALFSCLTITFIFLAAGDFTGIFTVTRVGGIFGVITAVLAFYNAFAATATKQNSYIRANVIPLSK</sequence>
<dbReference type="InterPro" id="IPR051633">
    <property type="entry name" value="AceTr"/>
</dbReference>